<dbReference type="InterPro" id="IPR011701">
    <property type="entry name" value="MFS"/>
</dbReference>
<feature type="transmembrane region" description="Helical" evidence="4">
    <location>
        <begin position="162"/>
        <end position="181"/>
    </location>
</feature>
<dbReference type="Pfam" id="PF07690">
    <property type="entry name" value="MFS_1"/>
    <property type="match status" value="1"/>
</dbReference>
<feature type="transmembrane region" description="Helical" evidence="4">
    <location>
        <begin position="281"/>
        <end position="302"/>
    </location>
</feature>
<dbReference type="InterPro" id="IPR036259">
    <property type="entry name" value="MFS_trans_sf"/>
</dbReference>
<dbReference type="InterPro" id="IPR020846">
    <property type="entry name" value="MFS_dom"/>
</dbReference>
<comment type="caution">
    <text evidence="6">The sequence shown here is derived from an EMBL/GenBank/DDBJ whole genome shotgun (WGS) entry which is preliminary data.</text>
</comment>
<keyword evidence="4" id="KW-1133">Transmembrane helix</keyword>
<feature type="transmembrane region" description="Helical" evidence="4">
    <location>
        <begin position="323"/>
        <end position="347"/>
    </location>
</feature>
<dbReference type="GeneID" id="96001992"/>
<dbReference type="AlphaFoldDB" id="A0AB34L408"/>
<keyword evidence="4" id="KW-0812">Transmembrane</keyword>
<proteinExistence type="inferred from homology"/>
<gene>
    <name evidence="6" type="ORF">WHR41_00548</name>
</gene>
<feature type="compositionally biased region" description="Polar residues" evidence="3">
    <location>
        <begin position="31"/>
        <end position="46"/>
    </location>
</feature>
<name>A0AB34L408_9PEZI</name>
<feature type="transmembrane region" description="Helical" evidence="4">
    <location>
        <begin position="131"/>
        <end position="150"/>
    </location>
</feature>
<reference evidence="6 7" key="1">
    <citation type="journal article" date="2020" name="Microbiol. Resour. Announc.">
        <title>Draft Genome Sequence of a Cladosporium Species Isolated from the Mesophotic Ascidian Didemnum maculosum.</title>
        <authorList>
            <person name="Gioti A."/>
            <person name="Siaperas R."/>
            <person name="Nikolaivits E."/>
            <person name="Le Goff G."/>
            <person name="Ouazzani J."/>
            <person name="Kotoulas G."/>
            <person name="Topakas E."/>
        </authorList>
    </citation>
    <scope>NUCLEOTIDE SEQUENCE [LARGE SCALE GENOMIC DNA]</scope>
    <source>
        <strain evidence="6 7">TM138-S3</strain>
    </source>
</reference>
<keyword evidence="7" id="KW-1185">Reference proteome</keyword>
<keyword evidence="4" id="KW-0472">Membrane</keyword>
<feature type="transmembrane region" description="Helical" evidence="4">
    <location>
        <begin position="188"/>
        <end position="208"/>
    </location>
</feature>
<comment type="subcellular location">
    <subcellularLocation>
        <location evidence="1">Membrane</location>
        <topology evidence="1">Multi-pass membrane protein</topology>
    </subcellularLocation>
</comment>
<protein>
    <recommendedName>
        <fullName evidence="5">Major facilitator superfamily (MFS) profile domain-containing protein</fullName>
    </recommendedName>
</protein>
<comment type="similarity">
    <text evidence="2">Belongs to the major facilitator superfamily. Monocarboxylate porter (TC 2.A.1.13) family.</text>
</comment>
<evidence type="ECO:0000256" key="1">
    <source>
        <dbReference type="ARBA" id="ARBA00004141"/>
    </source>
</evidence>
<feature type="compositionally biased region" description="Pro residues" evidence="3">
    <location>
        <begin position="104"/>
        <end position="117"/>
    </location>
</feature>
<evidence type="ECO:0000256" key="4">
    <source>
        <dbReference type="SAM" id="Phobius"/>
    </source>
</evidence>
<feature type="transmembrane region" description="Helical" evidence="4">
    <location>
        <begin position="478"/>
        <end position="501"/>
    </location>
</feature>
<feature type="domain" description="Major facilitator superfamily (MFS) profile" evidence="5">
    <location>
        <begin position="122"/>
        <end position="508"/>
    </location>
</feature>
<dbReference type="EMBL" id="JAAQHG020000002">
    <property type="protein sequence ID" value="KAL1590752.1"/>
    <property type="molecule type" value="Genomic_DNA"/>
</dbReference>
<dbReference type="RefSeq" id="XP_069233857.1">
    <property type="nucleotide sequence ID" value="XM_069369154.1"/>
</dbReference>
<dbReference type="PANTHER" id="PTHR11360:SF234">
    <property type="entry name" value="MFS-TYPE TRANSPORTER DBAD-RELATED"/>
    <property type="match status" value="1"/>
</dbReference>
<dbReference type="Proteomes" id="UP000803884">
    <property type="component" value="Unassembled WGS sequence"/>
</dbReference>
<evidence type="ECO:0000256" key="2">
    <source>
        <dbReference type="ARBA" id="ARBA00006727"/>
    </source>
</evidence>
<sequence>MATNPSSYAMIESPHHHSYSVEDLRSYLDSRPNTPGNYSGMNSPVWPSSPAWPRDLGRESMAGSTLALNPKFAAPDSPGFPPGSPGFPPGSPGFPQESHEPKGPPRPPGPPGGPPPDGGLTAWLQVLGGHFLFMNTWGVINAYGIFQSYYKETLLPDTSNSSISWIGTITSFFLCASPIMWGPIFDRGSVRLLVFLGSSSVVFGLMMTSLCHEYYQLILAQGICVGVGGGCTFLTATSILPTYFAKKRSLVMGLAASGSSMGGIIYPIVFHQLEPQVGFGWAVRTIGFLALITLAVPCAVIKPRVPKPTSKRKILDAAILREVPFGLLNVATFFGFVGQYIPFFFIAEYAGEHGISQPFWMIIVLNAGSLPGRIVPSLIADKFFPPLVVLGACTGSASILAFCWAAVQNSYGGLVIWALLYGFCAGAFVSLQGPCAASMTTDMRTIGTRFGINMFCGALGILIGSPVGGAIFPESWAGAQGFCGGTLLLSTVFIAATWWAVQREKQRGQNRLSG</sequence>
<organism evidence="6 7">
    <name type="scientific">Cladosporium halotolerans</name>
    <dbReference type="NCBI Taxonomy" id="1052096"/>
    <lineage>
        <taxon>Eukaryota</taxon>
        <taxon>Fungi</taxon>
        <taxon>Dikarya</taxon>
        <taxon>Ascomycota</taxon>
        <taxon>Pezizomycotina</taxon>
        <taxon>Dothideomycetes</taxon>
        <taxon>Dothideomycetidae</taxon>
        <taxon>Cladosporiales</taxon>
        <taxon>Cladosporiaceae</taxon>
        <taxon>Cladosporium</taxon>
    </lineage>
</organism>
<feature type="transmembrane region" description="Helical" evidence="4">
    <location>
        <begin position="452"/>
        <end position="472"/>
    </location>
</feature>
<dbReference type="GO" id="GO:0016020">
    <property type="term" value="C:membrane"/>
    <property type="evidence" value="ECO:0007669"/>
    <property type="project" value="UniProtKB-SubCell"/>
</dbReference>
<accession>A0AB34L408</accession>
<dbReference type="GO" id="GO:0022857">
    <property type="term" value="F:transmembrane transporter activity"/>
    <property type="evidence" value="ECO:0007669"/>
    <property type="project" value="InterPro"/>
</dbReference>
<feature type="compositionally biased region" description="Pro residues" evidence="3">
    <location>
        <begin position="78"/>
        <end position="92"/>
    </location>
</feature>
<feature type="region of interest" description="Disordered" evidence="3">
    <location>
        <begin position="22"/>
        <end position="119"/>
    </location>
</feature>
<evidence type="ECO:0000313" key="6">
    <source>
        <dbReference type="EMBL" id="KAL1590752.1"/>
    </source>
</evidence>
<feature type="transmembrane region" description="Helical" evidence="4">
    <location>
        <begin position="387"/>
        <end position="407"/>
    </location>
</feature>
<dbReference type="Gene3D" id="1.20.1250.20">
    <property type="entry name" value="MFS general substrate transporter like domains"/>
    <property type="match status" value="2"/>
</dbReference>
<evidence type="ECO:0000259" key="5">
    <source>
        <dbReference type="PROSITE" id="PS50850"/>
    </source>
</evidence>
<feature type="transmembrane region" description="Helical" evidence="4">
    <location>
        <begin position="249"/>
        <end position="269"/>
    </location>
</feature>
<dbReference type="SUPFAM" id="SSF103473">
    <property type="entry name" value="MFS general substrate transporter"/>
    <property type="match status" value="1"/>
</dbReference>
<evidence type="ECO:0000256" key="3">
    <source>
        <dbReference type="SAM" id="MobiDB-lite"/>
    </source>
</evidence>
<dbReference type="PANTHER" id="PTHR11360">
    <property type="entry name" value="MONOCARBOXYLATE TRANSPORTER"/>
    <property type="match status" value="1"/>
</dbReference>
<dbReference type="InterPro" id="IPR050327">
    <property type="entry name" value="Proton-linked_MCT"/>
</dbReference>
<evidence type="ECO:0000313" key="7">
    <source>
        <dbReference type="Proteomes" id="UP000803884"/>
    </source>
</evidence>
<dbReference type="PROSITE" id="PS50850">
    <property type="entry name" value="MFS"/>
    <property type="match status" value="1"/>
</dbReference>
<feature type="transmembrane region" description="Helical" evidence="4">
    <location>
        <begin position="413"/>
        <end position="431"/>
    </location>
</feature>
<feature type="transmembrane region" description="Helical" evidence="4">
    <location>
        <begin position="214"/>
        <end position="237"/>
    </location>
</feature>
<feature type="transmembrane region" description="Helical" evidence="4">
    <location>
        <begin position="359"/>
        <end position="380"/>
    </location>
</feature>